<evidence type="ECO:0000256" key="1">
    <source>
        <dbReference type="SAM" id="Phobius"/>
    </source>
</evidence>
<protein>
    <submittedName>
        <fullName evidence="2">Uncharacterized protein</fullName>
    </submittedName>
</protein>
<name>A0A381S824_9ZZZZ</name>
<evidence type="ECO:0000313" key="2">
    <source>
        <dbReference type="EMBL" id="SUZ98387.1"/>
    </source>
</evidence>
<feature type="transmembrane region" description="Helical" evidence="1">
    <location>
        <begin position="46"/>
        <end position="68"/>
    </location>
</feature>
<gene>
    <name evidence="2" type="ORF">METZ01_LOCUS51241</name>
</gene>
<feature type="transmembrane region" description="Helical" evidence="1">
    <location>
        <begin position="119"/>
        <end position="137"/>
    </location>
</feature>
<keyword evidence="1" id="KW-0472">Membrane</keyword>
<accession>A0A381S824</accession>
<feature type="transmembrane region" description="Helical" evidence="1">
    <location>
        <begin position="7"/>
        <end position="26"/>
    </location>
</feature>
<proteinExistence type="predicted"/>
<dbReference type="EMBL" id="UINC01002600">
    <property type="protein sequence ID" value="SUZ98387.1"/>
    <property type="molecule type" value="Genomic_DNA"/>
</dbReference>
<organism evidence="2">
    <name type="scientific">marine metagenome</name>
    <dbReference type="NCBI Taxonomy" id="408172"/>
    <lineage>
        <taxon>unclassified sequences</taxon>
        <taxon>metagenomes</taxon>
        <taxon>ecological metagenomes</taxon>
    </lineage>
</organism>
<keyword evidence="1" id="KW-0812">Transmembrane</keyword>
<keyword evidence="1" id="KW-1133">Transmembrane helix</keyword>
<feature type="transmembrane region" description="Helical" evidence="1">
    <location>
        <begin position="75"/>
        <end position="96"/>
    </location>
</feature>
<reference evidence="2" key="1">
    <citation type="submission" date="2018-05" db="EMBL/GenBank/DDBJ databases">
        <authorList>
            <person name="Lanie J.A."/>
            <person name="Ng W.-L."/>
            <person name="Kazmierczak K.M."/>
            <person name="Andrzejewski T.M."/>
            <person name="Davidsen T.M."/>
            <person name="Wayne K.J."/>
            <person name="Tettelin H."/>
            <person name="Glass J.I."/>
            <person name="Rusch D."/>
            <person name="Podicherti R."/>
            <person name="Tsui H.-C.T."/>
            <person name="Winkler M.E."/>
        </authorList>
    </citation>
    <scope>NUCLEOTIDE SEQUENCE</scope>
</reference>
<dbReference type="AlphaFoldDB" id="A0A381S824"/>
<sequence length="143" mass="16186">MIENFNGPIYLILFIILLLGNVYYAYCTLINTKNWLDKYGTHHSAVLITRILGSLISGFVLIGIYILFTGTEGTWAYFATMFIGFVIMSIIGIHFVEVDYPNNYKDKEGFENVVITKEGYIPAIIFAIINAIIMYGLSDKIYG</sequence>